<accession>A0A645HRD9</accession>
<comment type="caution">
    <text evidence="1">The sequence shown here is derived from an EMBL/GenBank/DDBJ whole genome shotgun (WGS) entry which is preliminary data.</text>
</comment>
<proteinExistence type="predicted"/>
<dbReference type="EMBL" id="VSSQ01094096">
    <property type="protein sequence ID" value="MPN38704.1"/>
    <property type="molecule type" value="Genomic_DNA"/>
</dbReference>
<name>A0A645HRD9_9ZZZZ</name>
<organism evidence="1">
    <name type="scientific">bioreactor metagenome</name>
    <dbReference type="NCBI Taxonomy" id="1076179"/>
    <lineage>
        <taxon>unclassified sequences</taxon>
        <taxon>metagenomes</taxon>
        <taxon>ecological metagenomes</taxon>
    </lineage>
</organism>
<dbReference type="AlphaFoldDB" id="A0A645HRD9"/>
<reference evidence="1" key="1">
    <citation type="submission" date="2019-08" db="EMBL/GenBank/DDBJ databases">
        <authorList>
            <person name="Kucharzyk K."/>
            <person name="Murdoch R.W."/>
            <person name="Higgins S."/>
            <person name="Loffler F."/>
        </authorList>
    </citation>
    <scope>NUCLEOTIDE SEQUENCE</scope>
</reference>
<protein>
    <submittedName>
        <fullName evidence="1">Uncharacterized protein</fullName>
    </submittedName>
</protein>
<evidence type="ECO:0000313" key="1">
    <source>
        <dbReference type="EMBL" id="MPN38704.1"/>
    </source>
</evidence>
<sequence length="176" mass="19499">MYLDALLPQQLRQLAIHDHQLHQRGAAKTVHIAAHRVAGLDVAVFQQFRQQGLYNFVGGLHFNAPDARLAVDAKAVLHLVRRQAEDRVLLAGDRRPLKAHADRPGVVARLFSHTAGFGQRQAGAGGPRNFQHKHIARNAAAVSNAVFRGRGHVVPHPHRFGGDALLFQFFCRFVKV</sequence>
<gene>
    <name evidence="1" type="ORF">SDC9_186229</name>
</gene>